<dbReference type="NCBIfam" id="TIGR02547">
    <property type="entry name" value="casA_cse1"/>
    <property type="match status" value="1"/>
</dbReference>
<protein>
    <submittedName>
        <fullName evidence="1">CRISPR-associated protein, Cse1 family</fullName>
    </submittedName>
</protein>
<sequence length="578" mass="66104">MSLRKGGDRLTRIPAYNLVDEPWIPCVLLADGQKVELGIHDVLCHAHKIREISDPSPLVTITLHRLLLAVLHRNFGPATPEDWSALWEHGSWDAIRLDAYLDQWHSRFDLFDERYPFYQTPEIEFCYETSVAEIVHGFTLGNYATLFDHHRASDPPQLSPAQAARYLVAFQSFAPGGLITYRSQHGEPANPFKYAKAGLLAKAAVSLLTGDNLFQTLMLNLLRYDREDGVPFEFMGEDLPAWERDAPTQAVDRRPNGYLDLLTWQSRRMRLHPEIDQTGRITVSHVVRMKGYQLPTHWYLANGETMVAFRRNRKPATGESPWPELAIYPERALWRDSASLFQAVEDQNRPPRISEWVAGLVDADCLDRSQHVNLDILGMSIDRANIFLWRHERLPLPLAYVQDRNLFDRLRQALDLTEQVGRLFSNGFDEIERQDGRAGTFKVPRPLRVYAAVLASPDDDQGANPDEMQAIIKSLAPGRVYWSRLEAPFKRFLEQLAGDRIENEYGEIEHGTVVLANWAETLRRTAWATFHETIDGADSSARGLKATARAERAFSSRLKQILEPFAREREEDRDEQTG</sequence>
<dbReference type="InterPro" id="IPR013381">
    <property type="entry name" value="CRISPR-assoc_prot_Cse1"/>
</dbReference>
<gene>
    <name evidence="1" type="ORF">NITHO_5570003</name>
</gene>
<dbReference type="Gene3D" id="1.10.132.100">
    <property type="match status" value="1"/>
</dbReference>
<dbReference type="AlphaFoldDB" id="I4EM32"/>
<dbReference type="Proteomes" id="UP000004221">
    <property type="component" value="Unassembled WGS sequence"/>
</dbReference>
<proteinExistence type="predicted"/>
<dbReference type="CDD" id="cd09729">
    <property type="entry name" value="Cse1_I-E"/>
    <property type="match status" value="1"/>
</dbReference>
<name>I4EM32_9BACT</name>
<keyword evidence="2" id="KW-1185">Reference proteome</keyword>
<accession>I4EM32</accession>
<organism evidence="1 2">
    <name type="scientific">Nitrolancea hollandica Lb</name>
    <dbReference type="NCBI Taxonomy" id="1129897"/>
    <lineage>
        <taxon>Bacteria</taxon>
        <taxon>Pseudomonadati</taxon>
        <taxon>Thermomicrobiota</taxon>
        <taxon>Thermomicrobia</taxon>
        <taxon>Sphaerobacterales</taxon>
        <taxon>Sphaerobacterineae</taxon>
        <taxon>Sphaerobacteraceae</taxon>
        <taxon>Nitrolancea</taxon>
    </lineage>
</organism>
<evidence type="ECO:0000313" key="2">
    <source>
        <dbReference type="Proteomes" id="UP000004221"/>
    </source>
</evidence>
<dbReference type="EMBL" id="CAGS01000509">
    <property type="protein sequence ID" value="CCF85745.1"/>
    <property type="molecule type" value="Genomic_DNA"/>
</dbReference>
<dbReference type="Pfam" id="PF09481">
    <property type="entry name" value="CRISPR_Cse1"/>
    <property type="match status" value="1"/>
</dbReference>
<reference evidence="1 2" key="1">
    <citation type="journal article" date="2012" name="ISME J.">
        <title>Nitrification expanded: discovery, physiology and genomics of a nitrite-oxidizing bacterium from the phylum Chloroflexi.</title>
        <authorList>
            <person name="Sorokin D.Y."/>
            <person name="Lucker S."/>
            <person name="Vejmelkova D."/>
            <person name="Kostrikina N.A."/>
            <person name="Kleerebezem R."/>
            <person name="Rijpstra W.I."/>
            <person name="Damste J.S."/>
            <person name="Le Paslier D."/>
            <person name="Muyzer G."/>
            <person name="Wagner M."/>
            <person name="van Loosdrecht M.C."/>
            <person name="Daims H."/>
        </authorList>
    </citation>
    <scope>NUCLEOTIDE SEQUENCE [LARGE SCALE GENOMIC DNA]</scope>
    <source>
        <strain evidence="2">none</strain>
    </source>
</reference>
<comment type="caution">
    <text evidence="1">The sequence shown here is derived from an EMBL/GenBank/DDBJ whole genome shotgun (WGS) entry which is preliminary data.</text>
</comment>
<evidence type="ECO:0000313" key="1">
    <source>
        <dbReference type="EMBL" id="CCF85745.1"/>
    </source>
</evidence>